<reference evidence="2 3" key="1">
    <citation type="journal article" date="2024" name="Commun. Biol.">
        <title>Comparative genomic analysis of thermophilic fungi reveals convergent evolutionary adaptations and gene losses.</title>
        <authorList>
            <person name="Steindorff A.S."/>
            <person name="Aguilar-Pontes M.V."/>
            <person name="Robinson A.J."/>
            <person name="Andreopoulos B."/>
            <person name="LaButti K."/>
            <person name="Kuo A."/>
            <person name="Mondo S."/>
            <person name="Riley R."/>
            <person name="Otillar R."/>
            <person name="Haridas S."/>
            <person name="Lipzen A."/>
            <person name="Grimwood J."/>
            <person name="Schmutz J."/>
            <person name="Clum A."/>
            <person name="Reid I.D."/>
            <person name="Moisan M.C."/>
            <person name="Butler G."/>
            <person name="Nguyen T.T.M."/>
            <person name="Dewar K."/>
            <person name="Conant G."/>
            <person name="Drula E."/>
            <person name="Henrissat B."/>
            <person name="Hansel C."/>
            <person name="Singer S."/>
            <person name="Hutchinson M.I."/>
            <person name="de Vries R.P."/>
            <person name="Natvig D.O."/>
            <person name="Powell A.J."/>
            <person name="Tsang A."/>
            <person name="Grigoriev I.V."/>
        </authorList>
    </citation>
    <scope>NUCLEOTIDE SEQUENCE [LARGE SCALE GENOMIC DNA]</scope>
    <source>
        <strain evidence="2 3">ATCC 24622</strain>
    </source>
</reference>
<feature type="compositionally biased region" description="Polar residues" evidence="1">
    <location>
        <begin position="312"/>
        <end position="321"/>
    </location>
</feature>
<feature type="region of interest" description="Disordered" evidence="1">
    <location>
        <begin position="463"/>
        <end position="576"/>
    </location>
</feature>
<keyword evidence="3" id="KW-1185">Reference proteome</keyword>
<sequence>MELRMEGAARRADRVAQRSLPHRPHHLCTDAKRRYPTPPGFWFMDDSARLQYMTYLSDADRGVLVTLPFFEIRDEPEEMAKPTPPVARGEVKKKMSFKDYQNRKKSTSPTEVESTLNKAERQQAGRLPPPDHQQNGKPDEAGKAGVGATAVSRVEKVQAISNGERFKDKSPGGYLAVDPPRSESRKRNLSDERASSPTKKPKREDVGSAKSQSSRVSRPSSPESGNIVPVTDADRDKTTIPSRPVNGHPQSDRDRDRDRPSQMSSVHMERNPSQSESSTRTPPRFPPSARSATNRLRSPLPLAPQHDGRKSITGTSPSGRLQSAPRHSRNVSTSKIPALVSPLRLNLDEDDDDDEEDGKTPPVKRSEIKKKPAKVTTQQRAASIPKASTLIPPLLSPTLPPLVEAELARLKKTPSKTESSGGSSRASESPSSSKKVKAPVEEEKNRRSLIVVLKYKKKNARRVSAILALPSKSHKEALKKERSASAERITPPAKKRPLPADDQTGVDPPGKRSRVTASTPSTRAVQPSTPLKNTTTAMARVASNTSQARTPGDSTGLTPGASERPPTSSGSVDHANSAKVATLRQRHDEYTGLGGKLKHAKDALIRDRGGQSGLSPADENRAAALHFEMILAYMIAFSALNQARTLDHKIAELRGWQTLIPHFPEVKMRLRSHPALFALAVQMNAVCLEEITRAYTTFDPSAAAAFFPNWAKHEKRRRPTWGEAAALLDEVTDEKMKVRIGPWMAADDAVASALAIMRRWAEREKVDWRPVIVAPS</sequence>
<dbReference type="Proteomes" id="UP001586593">
    <property type="component" value="Unassembled WGS sequence"/>
</dbReference>
<evidence type="ECO:0000313" key="3">
    <source>
        <dbReference type="Proteomes" id="UP001586593"/>
    </source>
</evidence>
<proteinExistence type="predicted"/>
<feature type="region of interest" description="Disordered" evidence="1">
    <location>
        <begin position="76"/>
        <end position="449"/>
    </location>
</feature>
<feature type="compositionally biased region" description="Basic and acidic residues" evidence="1">
    <location>
        <begin position="1"/>
        <end position="16"/>
    </location>
</feature>
<dbReference type="EMBL" id="JAZHXJ010000001">
    <property type="protein sequence ID" value="KAL1884341.1"/>
    <property type="molecule type" value="Genomic_DNA"/>
</dbReference>
<organism evidence="2 3">
    <name type="scientific">Phialemonium thermophilum</name>
    <dbReference type="NCBI Taxonomy" id="223376"/>
    <lineage>
        <taxon>Eukaryota</taxon>
        <taxon>Fungi</taxon>
        <taxon>Dikarya</taxon>
        <taxon>Ascomycota</taxon>
        <taxon>Pezizomycotina</taxon>
        <taxon>Sordariomycetes</taxon>
        <taxon>Sordariomycetidae</taxon>
        <taxon>Cephalothecales</taxon>
        <taxon>Cephalothecaceae</taxon>
        <taxon>Phialemonium</taxon>
    </lineage>
</organism>
<feature type="region of interest" description="Disordered" evidence="1">
    <location>
        <begin position="1"/>
        <end position="20"/>
    </location>
</feature>
<feature type="compositionally biased region" description="Polar residues" evidence="1">
    <location>
        <begin position="107"/>
        <end position="117"/>
    </location>
</feature>
<feature type="compositionally biased region" description="Low complexity" evidence="1">
    <location>
        <begin position="416"/>
        <end position="433"/>
    </location>
</feature>
<feature type="compositionally biased region" description="Low complexity" evidence="1">
    <location>
        <begin position="208"/>
        <end position="224"/>
    </location>
</feature>
<comment type="caution">
    <text evidence="2">The sequence shown here is derived from an EMBL/GenBank/DDBJ whole genome shotgun (WGS) entry which is preliminary data.</text>
</comment>
<feature type="compositionally biased region" description="Low complexity" evidence="1">
    <location>
        <begin position="277"/>
        <end position="293"/>
    </location>
</feature>
<feature type="compositionally biased region" description="Acidic residues" evidence="1">
    <location>
        <begin position="348"/>
        <end position="357"/>
    </location>
</feature>
<feature type="compositionally biased region" description="Basic and acidic residues" evidence="1">
    <location>
        <begin position="180"/>
        <end position="194"/>
    </location>
</feature>
<evidence type="ECO:0000313" key="2">
    <source>
        <dbReference type="EMBL" id="KAL1884341.1"/>
    </source>
</evidence>
<feature type="compositionally biased region" description="Basic and acidic residues" evidence="1">
    <location>
        <begin position="473"/>
        <end position="485"/>
    </location>
</feature>
<accession>A0ABR3Y7Q1</accession>
<feature type="compositionally biased region" description="Polar residues" evidence="1">
    <location>
        <begin position="261"/>
        <end position="276"/>
    </location>
</feature>
<gene>
    <name evidence="2" type="ORF">VTK73DRAFT_35</name>
</gene>
<feature type="compositionally biased region" description="Polar residues" evidence="1">
    <location>
        <begin position="515"/>
        <end position="557"/>
    </location>
</feature>
<protein>
    <submittedName>
        <fullName evidence="2">Uncharacterized protein</fullName>
    </submittedName>
</protein>
<name>A0ABR3Y7Q1_9PEZI</name>
<feature type="compositionally biased region" description="Basic and acidic residues" evidence="1">
    <location>
        <begin position="250"/>
        <end position="260"/>
    </location>
</feature>
<feature type="compositionally biased region" description="Basic and acidic residues" evidence="1">
    <location>
        <begin position="89"/>
        <end position="102"/>
    </location>
</feature>
<evidence type="ECO:0000256" key="1">
    <source>
        <dbReference type="SAM" id="MobiDB-lite"/>
    </source>
</evidence>